<dbReference type="InterPro" id="IPR003669">
    <property type="entry name" value="Thymidylate_synthase_ThyX"/>
</dbReference>
<dbReference type="GO" id="GO:0050797">
    <property type="term" value="F:thymidylate synthase (FAD) activity"/>
    <property type="evidence" value="ECO:0007669"/>
    <property type="project" value="InterPro"/>
</dbReference>
<dbReference type="Gene3D" id="3.30.1360.170">
    <property type="match status" value="1"/>
</dbReference>
<dbReference type="RefSeq" id="WP_154433006.1">
    <property type="nucleotide sequence ID" value="NZ_VUMS01000033.1"/>
</dbReference>
<dbReference type="PROSITE" id="PS51331">
    <property type="entry name" value="THYX"/>
    <property type="match status" value="1"/>
</dbReference>
<dbReference type="InterPro" id="IPR036098">
    <property type="entry name" value="Thymidylate_synthase_ThyX_sf"/>
</dbReference>
<accession>A0A7X2TMD5</accession>
<evidence type="ECO:0000313" key="2">
    <source>
        <dbReference type="Proteomes" id="UP000440513"/>
    </source>
</evidence>
<proteinExistence type="predicted"/>
<dbReference type="PANTHER" id="PTHR34934">
    <property type="entry name" value="FLAVIN-DEPENDENT THYMIDYLATE SYNTHASE"/>
    <property type="match status" value="1"/>
</dbReference>
<name>A0A7X2TMD5_9FIRM</name>
<dbReference type="PANTHER" id="PTHR34934:SF1">
    <property type="entry name" value="FLAVIN-DEPENDENT THYMIDYLATE SYNTHASE"/>
    <property type="match status" value="1"/>
</dbReference>
<dbReference type="EMBL" id="VUMS01000033">
    <property type="protein sequence ID" value="MST67644.1"/>
    <property type="molecule type" value="Genomic_DNA"/>
</dbReference>
<dbReference type="GO" id="GO:0070402">
    <property type="term" value="F:NADPH binding"/>
    <property type="evidence" value="ECO:0007669"/>
    <property type="project" value="TreeGrafter"/>
</dbReference>
<protein>
    <submittedName>
        <fullName evidence="1">FAD-dependent thymidylate synthase</fullName>
    </submittedName>
</protein>
<comment type="caution">
    <text evidence="1">The sequence shown here is derived from an EMBL/GenBank/DDBJ whole genome shotgun (WGS) entry which is preliminary data.</text>
</comment>
<gene>
    <name evidence="1" type="ORF">FYJ57_13185</name>
</gene>
<dbReference type="GO" id="GO:0050660">
    <property type="term" value="F:flavin adenine dinucleotide binding"/>
    <property type="evidence" value="ECO:0007669"/>
    <property type="project" value="InterPro"/>
</dbReference>
<evidence type="ECO:0000313" key="1">
    <source>
        <dbReference type="EMBL" id="MST67644.1"/>
    </source>
</evidence>
<reference evidence="1 2" key="1">
    <citation type="submission" date="2019-08" db="EMBL/GenBank/DDBJ databases">
        <title>In-depth cultivation of the pig gut microbiome towards novel bacterial diversity and tailored functional studies.</title>
        <authorList>
            <person name="Wylensek D."/>
            <person name="Hitch T.C.A."/>
            <person name="Clavel T."/>
        </authorList>
    </citation>
    <scope>NUCLEOTIDE SEQUENCE [LARGE SCALE GENOMIC DNA]</scope>
    <source>
        <strain evidence="1 2">BSM-380-WT-5A</strain>
    </source>
</reference>
<dbReference type="SUPFAM" id="SSF69796">
    <property type="entry name" value="Thymidylate synthase-complementing protein Thy1"/>
    <property type="match status" value="1"/>
</dbReference>
<organism evidence="1 2">
    <name type="scientific">Oliverpabstia intestinalis</name>
    <dbReference type="NCBI Taxonomy" id="2606633"/>
    <lineage>
        <taxon>Bacteria</taxon>
        <taxon>Bacillati</taxon>
        <taxon>Bacillota</taxon>
        <taxon>Clostridia</taxon>
        <taxon>Lachnospirales</taxon>
        <taxon>Lachnospiraceae</taxon>
        <taxon>Oliverpabstia</taxon>
    </lineage>
</organism>
<dbReference type="GO" id="GO:0006231">
    <property type="term" value="P:dTMP biosynthetic process"/>
    <property type="evidence" value="ECO:0007669"/>
    <property type="project" value="InterPro"/>
</dbReference>
<dbReference type="GO" id="GO:0004799">
    <property type="term" value="F:thymidylate synthase activity"/>
    <property type="evidence" value="ECO:0007669"/>
    <property type="project" value="TreeGrafter"/>
</dbReference>
<dbReference type="CDD" id="cd20175">
    <property type="entry name" value="ThyX"/>
    <property type="match status" value="1"/>
</dbReference>
<dbReference type="AlphaFoldDB" id="A0A7X2TMD5"/>
<sequence>MNRIETKILNCFAVKEAEKNMVFAARLTQRGHIIHSMNDLVDLYNQSFTNETLTNLGELPHPAIQKFTVITLAVVGASRRFLSQITRHQNEVKFMSASLQYSNYSGEADFAIPYEIISAPSEIQALYLESCQEDMNCYDRLCKAGISHDAAGYATPQGLRNVLIISATPYQWKHMIGQRCCRRNTDEMRIVMLMIWQNLYELSPSLFIPKQTGPFCQRAKCLEGKMSCLHPIDQILLPEDILHLDYPLLCRGDAV</sequence>
<dbReference type="Pfam" id="PF02511">
    <property type="entry name" value="Thy1"/>
    <property type="match status" value="1"/>
</dbReference>
<keyword evidence="2" id="KW-1185">Reference proteome</keyword>
<dbReference type="Proteomes" id="UP000440513">
    <property type="component" value="Unassembled WGS sequence"/>
</dbReference>